<dbReference type="GO" id="GO:0006099">
    <property type="term" value="P:tricarboxylic acid cycle"/>
    <property type="evidence" value="ECO:0007669"/>
    <property type="project" value="InterPro"/>
</dbReference>
<evidence type="ECO:0000256" key="7">
    <source>
        <dbReference type="ARBA" id="ARBA00022989"/>
    </source>
</evidence>
<evidence type="ECO:0000256" key="5">
    <source>
        <dbReference type="ARBA" id="ARBA00022692"/>
    </source>
</evidence>
<dbReference type="NCBIfam" id="NF010073">
    <property type="entry name" value="PRK13554.1"/>
    <property type="match status" value="1"/>
</dbReference>
<dbReference type="SUPFAM" id="SSF81343">
    <property type="entry name" value="Fumarate reductase respiratory complex transmembrane subunits"/>
    <property type="match status" value="1"/>
</dbReference>
<dbReference type="CDD" id="cd00581">
    <property type="entry name" value="QFR_TypeB_TM"/>
    <property type="match status" value="1"/>
</dbReference>
<dbReference type="GO" id="GO:0046872">
    <property type="term" value="F:metal ion binding"/>
    <property type="evidence" value="ECO:0007669"/>
    <property type="project" value="UniProtKB-KW"/>
</dbReference>
<feature type="binding site" description="axial binding residue" evidence="10">
    <location>
        <position position="153"/>
    </location>
    <ligand>
        <name>heme b</name>
        <dbReference type="ChEBI" id="CHEBI:60344"/>
        <label>bD</label>
    </ligand>
    <ligandPart>
        <name>Fe</name>
        <dbReference type="ChEBI" id="CHEBI:18248"/>
    </ligandPart>
</feature>
<dbReference type="Pfam" id="PF01127">
    <property type="entry name" value="Sdh_cyt"/>
    <property type="match status" value="1"/>
</dbReference>
<keyword evidence="6 10" id="KW-0479">Metal-binding</keyword>
<accession>A0AAJ1FCF8</accession>
<dbReference type="InterPro" id="IPR000701">
    <property type="entry name" value="SuccDH_FuR_B_TM-su"/>
</dbReference>
<comment type="cofactor">
    <cofactor evidence="1">
        <name>heme</name>
        <dbReference type="ChEBI" id="CHEBI:30413"/>
    </cofactor>
</comment>
<keyword evidence="7 11" id="KW-1133">Transmembrane helix</keyword>
<keyword evidence="4 10" id="KW-0349">Heme</keyword>
<comment type="subcellular location">
    <subcellularLocation>
        <location evidence="3">Membrane</location>
    </subcellularLocation>
</comment>
<comment type="caution">
    <text evidence="12">The sequence shown here is derived from an EMBL/GenBank/DDBJ whole genome shotgun (WGS) entry which is preliminary data.</text>
</comment>
<feature type="binding site" description="axial binding residue" evidence="10">
    <location>
        <position position="52"/>
    </location>
    <ligand>
        <name>heme b</name>
        <dbReference type="ChEBI" id="CHEBI:60344"/>
        <label>bD</label>
    </ligand>
    <ligandPart>
        <name>Fe</name>
        <dbReference type="ChEBI" id="CHEBI:18248"/>
    </ligandPart>
</feature>
<dbReference type="Gene3D" id="1.20.1300.10">
    <property type="entry name" value="Fumarate reductase/succinate dehydrogenase, transmembrane subunit"/>
    <property type="match status" value="1"/>
</dbReference>
<dbReference type="InterPro" id="IPR034804">
    <property type="entry name" value="SQR/QFR_C/D"/>
</dbReference>
<dbReference type="FunFam" id="1.20.1300.10:FF:000026">
    <property type="entry name" value="Quinol:fumarate reductase menaquinol-oxidizing subunit FrdC"/>
    <property type="match status" value="1"/>
</dbReference>
<sequence>MTAKTLAATGLKARVLTQHTLNPRQAGHPWSARADRLQSITGLALGGFLLLHMHFESSILLGKEVFYQVVQLLEGGMFSSSGHGFPWVTKAFSVLMLIVVCLHAALALRRFPTQLGQWRQLRAHLGSIAHKDTHAWFWQLVTGFVLFFLVPVHLFTMILNPEIGPHLSAERVFHDNAWVLYGLLLPAVVVHAMIGLYRVSVKWGWVQNRKRMRHTIKGLIVYLLCLGSASLVAYMLIGQGLSVPVMPFVPGQ</sequence>
<feature type="transmembrane region" description="Helical" evidence="11">
    <location>
        <begin position="178"/>
        <end position="199"/>
    </location>
</feature>
<feature type="transmembrane region" description="Helical" evidence="11">
    <location>
        <begin position="37"/>
        <end position="55"/>
    </location>
</feature>
<evidence type="ECO:0000256" key="10">
    <source>
        <dbReference type="PIRSR" id="PIRSR000177-1"/>
    </source>
</evidence>
<organism evidence="12 13">
    <name type="scientific">Shewanella zhuhaiensis</name>
    <dbReference type="NCBI Taxonomy" id="2919576"/>
    <lineage>
        <taxon>Bacteria</taxon>
        <taxon>Pseudomonadati</taxon>
        <taxon>Pseudomonadota</taxon>
        <taxon>Gammaproteobacteria</taxon>
        <taxon>Alteromonadales</taxon>
        <taxon>Shewanellaceae</taxon>
        <taxon>Shewanella</taxon>
    </lineage>
</organism>
<feature type="binding site" description="axial binding residue" evidence="10">
    <location>
        <position position="103"/>
    </location>
    <ligand>
        <name>heme b</name>
        <dbReference type="ChEBI" id="CHEBI:60344"/>
        <label>bD</label>
    </ligand>
    <ligandPart>
        <name>Fe</name>
        <dbReference type="ChEBI" id="CHEBI:18248"/>
    </ligandPart>
</feature>
<evidence type="ECO:0000313" key="12">
    <source>
        <dbReference type="EMBL" id="MCH4295910.1"/>
    </source>
</evidence>
<protein>
    <submittedName>
        <fullName evidence="12">Fumarate reductase cytochrome b subunit</fullName>
    </submittedName>
</protein>
<keyword evidence="8 10" id="KW-0408">Iron</keyword>
<feature type="transmembrane region" description="Helical" evidence="11">
    <location>
        <begin position="87"/>
        <end position="108"/>
    </location>
</feature>
<evidence type="ECO:0000256" key="6">
    <source>
        <dbReference type="ARBA" id="ARBA00022723"/>
    </source>
</evidence>
<feature type="transmembrane region" description="Helical" evidence="11">
    <location>
        <begin position="136"/>
        <end position="158"/>
    </location>
</feature>
<dbReference type="AlphaFoldDB" id="A0AAJ1FCF8"/>
<dbReference type="Proteomes" id="UP001297581">
    <property type="component" value="Unassembled WGS sequence"/>
</dbReference>
<keyword evidence="9 11" id="KW-0472">Membrane</keyword>
<dbReference type="RefSeq" id="WP_240592017.1">
    <property type="nucleotide sequence ID" value="NZ_JAKUDL010000006.1"/>
</dbReference>
<evidence type="ECO:0000313" key="13">
    <source>
        <dbReference type="Proteomes" id="UP001297581"/>
    </source>
</evidence>
<evidence type="ECO:0000256" key="4">
    <source>
        <dbReference type="ARBA" id="ARBA00022617"/>
    </source>
</evidence>
<dbReference type="NCBIfam" id="NF010072">
    <property type="entry name" value="PRK13553.1"/>
    <property type="match status" value="1"/>
</dbReference>
<evidence type="ECO:0000256" key="9">
    <source>
        <dbReference type="ARBA" id="ARBA00023136"/>
    </source>
</evidence>
<evidence type="ECO:0000256" key="2">
    <source>
        <dbReference type="ARBA" id="ARBA00004050"/>
    </source>
</evidence>
<proteinExistence type="predicted"/>
<name>A0AAJ1FCF8_9GAMM</name>
<dbReference type="PIRSF" id="PIRSF000177">
    <property type="entry name" value="Fumar_rd_cyt_b"/>
    <property type="match status" value="1"/>
</dbReference>
<dbReference type="InterPro" id="IPR004224">
    <property type="entry name" value="Fum_red_B_TM"/>
</dbReference>
<evidence type="ECO:0000256" key="11">
    <source>
        <dbReference type="SAM" id="Phobius"/>
    </source>
</evidence>
<feature type="binding site" description="axial binding residue" evidence="10">
    <location>
        <position position="191"/>
    </location>
    <ligand>
        <name>heme b</name>
        <dbReference type="ChEBI" id="CHEBI:60344"/>
        <label>bD</label>
    </ligand>
    <ligandPart>
        <name>Fe</name>
        <dbReference type="ChEBI" id="CHEBI:18248"/>
    </ligandPart>
</feature>
<gene>
    <name evidence="12" type="ORF">MJ923_16510</name>
</gene>
<reference evidence="12 13" key="1">
    <citation type="submission" date="2022-02" db="EMBL/GenBank/DDBJ databases">
        <title>The genome sequence of Shewanella sp. 3B26.</title>
        <authorList>
            <person name="Du J."/>
        </authorList>
    </citation>
    <scope>NUCLEOTIDE SEQUENCE [LARGE SCALE GENOMIC DNA]</scope>
    <source>
        <strain evidence="12 13">3B26</strain>
    </source>
</reference>
<keyword evidence="5 11" id="KW-0812">Transmembrane</keyword>
<evidence type="ECO:0000256" key="1">
    <source>
        <dbReference type="ARBA" id="ARBA00001971"/>
    </source>
</evidence>
<evidence type="ECO:0000256" key="8">
    <source>
        <dbReference type="ARBA" id="ARBA00023004"/>
    </source>
</evidence>
<comment type="function">
    <text evidence="2">Membrane-anchoring subunit of succinate dehydrogenase (SDH).</text>
</comment>
<dbReference type="GO" id="GO:0016020">
    <property type="term" value="C:membrane"/>
    <property type="evidence" value="ECO:0007669"/>
    <property type="project" value="UniProtKB-SubCell"/>
</dbReference>
<feature type="transmembrane region" description="Helical" evidence="11">
    <location>
        <begin position="219"/>
        <end position="237"/>
    </location>
</feature>
<dbReference type="EMBL" id="JAKUDL010000006">
    <property type="protein sequence ID" value="MCH4295910.1"/>
    <property type="molecule type" value="Genomic_DNA"/>
</dbReference>
<evidence type="ECO:0000256" key="3">
    <source>
        <dbReference type="ARBA" id="ARBA00004370"/>
    </source>
</evidence>
<keyword evidence="13" id="KW-1185">Reference proteome</keyword>